<accession>A0A9X1X7J8</accession>
<keyword evidence="1" id="KW-0812">Transmembrane</keyword>
<dbReference type="Pfam" id="PF01636">
    <property type="entry name" value="APH"/>
    <property type="match status" value="1"/>
</dbReference>
<evidence type="ECO:0000313" key="4">
    <source>
        <dbReference type="Proteomes" id="UP001139011"/>
    </source>
</evidence>
<dbReference type="PANTHER" id="PTHR41283:SF1">
    <property type="entry name" value="AMINOGLYCOSIDE PHOSPHOTRANSFERASE DOMAIN-CONTAINING PROTEIN"/>
    <property type="match status" value="1"/>
</dbReference>
<keyword evidence="1" id="KW-1133">Transmembrane helix</keyword>
<organism evidence="3 4">
    <name type="scientific">Fictibacillus marinisediminis</name>
    <dbReference type="NCBI Taxonomy" id="2878389"/>
    <lineage>
        <taxon>Bacteria</taxon>
        <taxon>Bacillati</taxon>
        <taxon>Bacillota</taxon>
        <taxon>Bacilli</taxon>
        <taxon>Bacillales</taxon>
        <taxon>Fictibacillaceae</taxon>
        <taxon>Fictibacillus</taxon>
    </lineage>
</organism>
<evidence type="ECO:0000313" key="3">
    <source>
        <dbReference type="EMBL" id="MCK6255512.1"/>
    </source>
</evidence>
<evidence type="ECO:0000256" key="1">
    <source>
        <dbReference type="SAM" id="Phobius"/>
    </source>
</evidence>
<protein>
    <submittedName>
        <fullName evidence="3">Phosphotransferase</fullName>
    </submittedName>
</protein>
<dbReference type="Proteomes" id="UP001139011">
    <property type="component" value="Unassembled WGS sequence"/>
</dbReference>
<dbReference type="InterPro" id="IPR011009">
    <property type="entry name" value="Kinase-like_dom_sf"/>
</dbReference>
<dbReference type="SUPFAM" id="SSF56112">
    <property type="entry name" value="Protein kinase-like (PK-like)"/>
    <property type="match status" value="1"/>
</dbReference>
<feature type="transmembrane region" description="Helical" evidence="1">
    <location>
        <begin position="250"/>
        <end position="269"/>
    </location>
</feature>
<dbReference type="EMBL" id="JAIWJX010000002">
    <property type="protein sequence ID" value="MCK6255512.1"/>
    <property type="molecule type" value="Genomic_DNA"/>
</dbReference>
<evidence type="ECO:0000259" key="2">
    <source>
        <dbReference type="Pfam" id="PF01636"/>
    </source>
</evidence>
<dbReference type="PANTHER" id="PTHR41283">
    <property type="entry name" value="AMINOGLYCOSIDE PHOSPHOTRANSFERASE"/>
    <property type="match status" value="1"/>
</dbReference>
<comment type="caution">
    <text evidence="3">The sequence shown here is derived from an EMBL/GenBank/DDBJ whole genome shotgun (WGS) entry which is preliminary data.</text>
</comment>
<name>A0A9X1X7J8_9BACL</name>
<keyword evidence="1" id="KW-0472">Membrane</keyword>
<proteinExistence type="predicted"/>
<feature type="domain" description="Aminoglycoside phosphotransferase" evidence="2">
    <location>
        <begin position="20"/>
        <end position="241"/>
    </location>
</feature>
<dbReference type="Gene3D" id="3.90.1200.10">
    <property type="match status" value="1"/>
</dbReference>
<dbReference type="InterPro" id="IPR002575">
    <property type="entry name" value="Aminoglycoside_PTrfase"/>
</dbReference>
<sequence>MKLDWVRSRIRSLSTAEKMKHIPKGYSGDQKYAVTLKDGNKVLLRIAAIGDYERKKSEFQLLSKIMRYPVQTPEPIEIGKLEEMNLCFYVLSFIEGEEANEVLPHLTEKEQYEIGARAGKELRIMHQYPASEEIETWYERVMSKYYRYVDAYKTCGVKVKNEEKIFAFINKNKHYLKSRPNRFQHDDFHPSNLIVKNKQYAGAIDFNRFDWGDPYHDFCKVGLFSKEVSVPFSIGQINGYFENKIPEDFWIIYSLYMAMNVMSAIVWTIRVTPDQIDEMADRLHQVLEDHQDFKVLEPKWYTAHSFSVNQV</sequence>
<dbReference type="RefSeq" id="WP_248251331.1">
    <property type="nucleotide sequence ID" value="NZ_JAIWJX010000002.1"/>
</dbReference>
<keyword evidence="4" id="KW-1185">Reference proteome</keyword>
<reference evidence="3" key="1">
    <citation type="submission" date="2021-09" db="EMBL/GenBank/DDBJ databases">
        <title>Genome analysis of Fictibacillus sp. KIGAM418 isolated from marine sediment.</title>
        <authorList>
            <person name="Seo M.-J."/>
            <person name="Cho E.-S."/>
            <person name="Hwang C.Y."/>
        </authorList>
    </citation>
    <scope>NUCLEOTIDE SEQUENCE</scope>
    <source>
        <strain evidence="3">KIGAM418</strain>
    </source>
</reference>
<dbReference type="AlphaFoldDB" id="A0A9X1X7J8"/>
<gene>
    <name evidence="3" type="ORF">LCY76_02595</name>
</gene>